<gene>
    <name evidence="2" type="ORF">RSOLAG1IB_11483</name>
</gene>
<protein>
    <submittedName>
        <fullName evidence="2">Uncharacterized protein</fullName>
    </submittedName>
</protein>
<feature type="chain" id="PRO_5002114088" evidence="1">
    <location>
        <begin position="22"/>
        <end position="118"/>
    </location>
</feature>
<evidence type="ECO:0000313" key="2">
    <source>
        <dbReference type="EMBL" id="CEL53747.1"/>
    </source>
</evidence>
<proteinExistence type="predicted"/>
<dbReference type="Proteomes" id="UP000059188">
    <property type="component" value="Unassembled WGS sequence"/>
</dbReference>
<dbReference type="AlphaFoldDB" id="A0A0B7FBZ3"/>
<name>A0A0B7FBZ3_THACB</name>
<sequence>MLDLDFALFLLVFSVCTCVLSKSADSVQLQIIKGYIVWCSGSALDGVGPSLTQFDLNMMDQDLHIFHKRKELLVGTFFSNNNTFSKIPKIHMLQHWTHTIQKLGTPDGYNQGPGTPSH</sequence>
<keyword evidence="1" id="KW-0732">Signal</keyword>
<keyword evidence="3" id="KW-1185">Reference proteome</keyword>
<evidence type="ECO:0000313" key="3">
    <source>
        <dbReference type="Proteomes" id="UP000059188"/>
    </source>
</evidence>
<feature type="signal peptide" evidence="1">
    <location>
        <begin position="1"/>
        <end position="21"/>
    </location>
</feature>
<accession>A0A0B7FBZ3</accession>
<reference evidence="2 3" key="1">
    <citation type="submission" date="2014-11" db="EMBL/GenBank/DDBJ databases">
        <authorList>
            <person name="Wibberg Daniel"/>
        </authorList>
    </citation>
    <scope>NUCLEOTIDE SEQUENCE [LARGE SCALE GENOMIC DNA]</scope>
    <source>
        <strain evidence="2">Rhizoctonia solani AG1-IB 7/3/14</strain>
    </source>
</reference>
<dbReference type="EMBL" id="LN679235">
    <property type="protein sequence ID" value="CEL53747.1"/>
    <property type="molecule type" value="Genomic_DNA"/>
</dbReference>
<organism evidence="2 3">
    <name type="scientific">Thanatephorus cucumeris (strain AG1-IB / isolate 7/3/14)</name>
    <name type="common">Lettuce bottom rot fungus</name>
    <name type="synonym">Rhizoctonia solani</name>
    <dbReference type="NCBI Taxonomy" id="1108050"/>
    <lineage>
        <taxon>Eukaryota</taxon>
        <taxon>Fungi</taxon>
        <taxon>Dikarya</taxon>
        <taxon>Basidiomycota</taxon>
        <taxon>Agaricomycotina</taxon>
        <taxon>Agaricomycetes</taxon>
        <taxon>Cantharellales</taxon>
        <taxon>Ceratobasidiaceae</taxon>
        <taxon>Rhizoctonia</taxon>
        <taxon>Rhizoctonia solani AG-1</taxon>
    </lineage>
</organism>
<evidence type="ECO:0000256" key="1">
    <source>
        <dbReference type="SAM" id="SignalP"/>
    </source>
</evidence>